<dbReference type="SUPFAM" id="SSF56300">
    <property type="entry name" value="Metallo-dependent phosphatases"/>
    <property type="match status" value="1"/>
</dbReference>
<dbReference type="Gene3D" id="3.60.21.10">
    <property type="match status" value="1"/>
</dbReference>
<feature type="domain" description="Calcineurin-like phosphoesterase" evidence="3">
    <location>
        <begin position="3"/>
        <end position="195"/>
    </location>
</feature>
<reference evidence="5 6" key="1">
    <citation type="journal article" date="2003" name="Int. J. Syst. Evol. Microbiol.">
        <title>Halobacillus salinus sp. nov., isolated from a salt lake on the coast of the East Sea in Korea.</title>
        <authorList>
            <person name="Yoon J.H."/>
            <person name="Kang K.H."/>
            <person name="Park Y.H."/>
        </authorList>
    </citation>
    <scope>NUCLEOTIDE SEQUENCE [LARGE SCALE GENOMIC DNA]</scope>
    <source>
        <strain evidence="5 6">HSL-3</strain>
    </source>
</reference>
<dbReference type="Pfam" id="PF00149">
    <property type="entry name" value="Metallophos"/>
    <property type="match status" value="1"/>
</dbReference>
<evidence type="ECO:0000313" key="6">
    <source>
        <dbReference type="Proteomes" id="UP000297982"/>
    </source>
</evidence>
<dbReference type="PANTHER" id="PTHR11575">
    <property type="entry name" value="5'-NUCLEOTIDASE-RELATED"/>
    <property type="match status" value="1"/>
</dbReference>
<dbReference type="GO" id="GO:0000166">
    <property type="term" value="F:nucleotide binding"/>
    <property type="evidence" value="ECO:0007669"/>
    <property type="project" value="UniProtKB-KW"/>
</dbReference>
<dbReference type="GO" id="GO:0016788">
    <property type="term" value="F:hydrolase activity, acting on ester bonds"/>
    <property type="evidence" value="ECO:0007669"/>
    <property type="project" value="InterPro"/>
</dbReference>
<dbReference type="RefSeq" id="WP_135328247.1">
    <property type="nucleotide sequence ID" value="NZ_SRJC01000004.1"/>
</dbReference>
<dbReference type="EMBL" id="SRJC01000004">
    <property type="protein sequence ID" value="TGB01967.1"/>
    <property type="molecule type" value="Genomic_DNA"/>
</dbReference>
<keyword evidence="2" id="KW-0547">Nucleotide-binding</keyword>
<proteinExistence type="inferred from homology"/>
<dbReference type="Proteomes" id="UP000297982">
    <property type="component" value="Unassembled WGS sequence"/>
</dbReference>
<evidence type="ECO:0000313" key="5">
    <source>
        <dbReference type="EMBL" id="TGB01967.1"/>
    </source>
</evidence>
<keyword evidence="6" id="KW-1185">Reference proteome</keyword>
<dbReference type="Pfam" id="PF02872">
    <property type="entry name" value="5_nucleotid_C"/>
    <property type="match status" value="1"/>
</dbReference>
<dbReference type="PRINTS" id="PR01607">
    <property type="entry name" value="APYRASEFAMLY"/>
</dbReference>
<dbReference type="SUPFAM" id="SSF55816">
    <property type="entry name" value="5'-nucleotidase (syn. UDP-sugar hydrolase), C-terminal domain"/>
    <property type="match status" value="1"/>
</dbReference>
<evidence type="ECO:0000256" key="1">
    <source>
        <dbReference type="ARBA" id="ARBA00022729"/>
    </source>
</evidence>
<dbReference type="InterPro" id="IPR006146">
    <property type="entry name" value="5'-Nucleotdase_CS"/>
</dbReference>
<organism evidence="5 6">
    <name type="scientific">Halobacillus salinus</name>
    <dbReference type="NCBI Taxonomy" id="192814"/>
    <lineage>
        <taxon>Bacteria</taxon>
        <taxon>Bacillati</taxon>
        <taxon>Bacillota</taxon>
        <taxon>Bacilli</taxon>
        <taxon>Bacillales</taxon>
        <taxon>Bacillaceae</taxon>
        <taxon>Halobacillus</taxon>
    </lineage>
</organism>
<comment type="similarity">
    <text evidence="2">Belongs to the 5'-nucleotidase family.</text>
</comment>
<keyword evidence="2" id="KW-0378">Hydrolase</keyword>
<dbReference type="PANTHER" id="PTHR11575:SF24">
    <property type="entry name" value="5'-NUCLEOTIDASE"/>
    <property type="match status" value="1"/>
</dbReference>
<comment type="caution">
    <text evidence="5">The sequence shown here is derived from an EMBL/GenBank/DDBJ whole genome shotgun (WGS) entry which is preliminary data.</text>
</comment>
<dbReference type="InterPro" id="IPR006179">
    <property type="entry name" value="5_nucleotidase/apyrase"/>
</dbReference>
<evidence type="ECO:0000259" key="3">
    <source>
        <dbReference type="Pfam" id="PF00149"/>
    </source>
</evidence>
<dbReference type="InterPro" id="IPR008334">
    <property type="entry name" value="5'-Nucleotdase_C"/>
</dbReference>
<dbReference type="GO" id="GO:0046872">
    <property type="term" value="F:metal ion binding"/>
    <property type="evidence" value="ECO:0007669"/>
    <property type="project" value="InterPro"/>
</dbReference>
<dbReference type="GO" id="GO:0009166">
    <property type="term" value="P:nucleotide catabolic process"/>
    <property type="evidence" value="ECO:0007669"/>
    <property type="project" value="InterPro"/>
</dbReference>
<dbReference type="Gene3D" id="3.90.780.10">
    <property type="entry name" value="5'-Nucleotidase, C-terminal domain"/>
    <property type="match status" value="1"/>
</dbReference>
<evidence type="ECO:0000259" key="4">
    <source>
        <dbReference type="Pfam" id="PF02872"/>
    </source>
</evidence>
<dbReference type="AlphaFoldDB" id="A0A4Z0GXV8"/>
<protein>
    <submittedName>
        <fullName evidence="5">Bifunctional metallophosphatase/5'-nucleotidase</fullName>
    </submittedName>
</protein>
<keyword evidence="1" id="KW-0732">Signal</keyword>
<sequence>MKLTILHTNDIHSRFENFAKATTLLKQYKQEDPLILEGGDFADCRAIELQGTKGEAALDLLEHTGYDALTIGNNETFNGMDTLEHMSRTSRVPFISNNISKLDQSGIDGVYPSIIVEKKGIRILITGSSPDLGGFNEGLDLHVEDYKESLRRVLDLRKGEYDLCIVLSHVGTEADAEMAEAFDEVDVIISAHDHQLYTEAKEIHGTINHSAGNFAEHVGVIELERSEEGWSLVQSTSLATEGVDPDPEVLEILKKNKALAVENLSQPLYSLGHPLWHDVVEENPLTNLIADGLRDMLECDFAMINSGIANAGLFDFVSRKKLIEVCPSPLNPTTFEVKGSDIRQALEESLDAQVCLADGKGPGFRGKFVGSLHLSGAEVVHDGKAVQQVTVGGNPLEDDKWYTVGSSDYLHRGSGYPSLANNRNEFYRPEEIKDVIEIYAKSEEFVESARKPRVIREGVLQ</sequence>
<dbReference type="InterPro" id="IPR036907">
    <property type="entry name" value="5'-Nucleotdase_C_sf"/>
</dbReference>
<dbReference type="InterPro" id="IPR004843">
    <property type="entry name" value="Calcineurin-like_PHP"/>
</dbReference>
<feature type="domain" description="5'-Nucleotidase C-terminal" evidence="4">
    <location>
        <begin position="277"/>
        <end position="417"/>
    </location>
</feature>
<name>A0A4Z0GXV8_9BACI</name>
<dbReference type="PROSITE" id="PS00785">
    <property type="entry name" value="5_NUCLEOTIDASE_1"/>
    <property type="match status" value="1"/>
</dbReference>
<dbReference type="InterPro" id="IPR029052">
    <property type="entry name" value="Metallo-depent_PP-like"/>
</dbReference>
<evidence type="ECO:0000256" key="2">
    <source>
        <dbReference type="RuleBase" id="RU362119"/>
    </source>
</evidence>
<gene>
    <name evidence="5" type="ORF">E4663_15155</name>
</gene>
<dbReference type="GO" id="GO:0030288">
    <property type="term" value="C:outer membrane-bounded periplasmic space"/>
    <property type="evidence" value="ECO:0007669"/>
    <property type="project" value="TreeGrafter"/>
</dbReference>
<dbReference type="STRING" id="192814.GCA_900166575_03816"/>
<accession>A0A4Z0GXV8</accession>